<reference evidence="2" key="1">
    <citation type="journal article" date="2017" name="Genome Biol. Evol.">
        <title>Copy Number Variation and Expression Analysis Reveals a Nonorthologous Pinta Gene Family Member Involved in Butterfly Vision.</title>
        <authorList>
            <person name="Macias-Munoz A."/>
            <person name="McCulloch K.J."/>
            <person name="Briscoe A.D."/>
        </authorList>
    </citation>
    <scope>NUCLEOTIDE SEQUENCE</scope>
</reference>
<organism evidence="2">
    <name type="scientific">Bicyclus anynana</name>
    <name type="common">Squinting bush brown butterfly</name>
    <dbReference type="NCBI Taxonomy" id="110368"/>
    <lineage>
        <taxon>Eukaryota</taxon>
        <taxon>Metazoa</taxon>
        <taxon>Ecdysozoa</taxon>
        <taxon>Arthropoda</taxon>
        <taxon>Hexapoda</taxon>
        <taxon>Insecta</taxon>
        <taxon>Pterygota</taxon>
        <taxon>Neoptera</taxon>
        <taxon>Endopterygota</taxon>
        <taxon>Lepidoptera</taxon>
        <taxon>Glossata</taxon>
        <taxon>Ditrysia</taxon>
        <taxon>Papilionoidea</taxon>
        <taxon>Nymphalidae</taxon>
        <taxon>Satyrinae</taxon>
        <taxon>Satyrini</taxon>
        <taxon>Mycalesina</taxon>
        <taxon>Bicyclus</taxon>
    </lineage>
</organism>
<dbReference type="GO" id="GO:0016020">
    <property type="term" value="C:membrane"/>
    <property type="evidence" value="ECO:0007669"/>
    <property type="project" value="TreeGrafter"/>
</dbReference>
<dbReference type="SUPFAM" id="SSF46938">
    <property type="entry name" value="CRAL/TRIO N-terminal domain"/>
    <property type="match status" value="1"/>
</dbReference>
<dbReference type="PROSITE" id="PS50191">
    <property type="entry name" value="CRAL_TRIO"/>
    <property type="match status" value="1"/>
</dbReference>
<evidence type="ECO:0000259" key="1">
    <source>
        <dbReference type="PROSITE" id="PS50191"/>
    </source>
</evidence>
<dbReference type="InterPro" id="IPR036273">
    <property type="entry name" value="CRAL/TRIO_N_dom_sf"/>
</dbReference>
<accession>A0A2H4RMT7</accession>
<dbReference type="PANTHER" id="PTHR10174">
    <property type="entry name" value="ALPHA-TOCOPHEROL TRANSFER PROTEIN-RELATED"/>
    <property type="match status" value="1"/>
</dbReference>
<dbReference type="OrthoDB" id="7422178at2759"/>
<feature type="domain" description="CRAL-TRIO" evidence="1">
    <location>
        <begin position="79"/>
        <end position="256"/>
    </location>
</feature>
<dbReference type="GO" id="GO:1902936">
    <property type="term" value="F:phosphatidylinositol bisphosphate binding"/>
    <property type="evidence" value="ECO:0007669"/>
    <property type="project" value="TreeGrafter"/>
</dbReference>
<dbReference type="Pfam" id="PF00650">
    <property type="entry name" value="CRAL_TRIO"/>
    <property type="match status" value="1"/>
</dbReference>
<name>A0A2H4RMT7_BICAN</name>
<proteinExistence type="evidence at transcript level"/>
<dbReference type="AlphaFoldDB" id="A0A2H4RMT7"/>
<dbReference type="Gene3D" id="3.40.525.10">
    <property type="entry name" value="CRAL-TRIO lipid binding domain"/>
    <property type="match status" value="1"/>
</dbReference>
<dbReference type="PANTHER" id="PTHR10174:SF222">
    <property type="entry name" value="GH10083P-RELATED"/>
    <property type="match status" value="1"/>
</dbReference>
<dbReference type="EMBL" id="MG434643">
    <property type="protein sequence ID" value="ATY51949.1"/>
    <property type="molecule type" value="mRNA"/>
</dbReference>
<sequence>MESIPFNPILEYNSDTLLFIRKLYDLDKLERMEEAITILRDWLKKQDHIVKKNYSSNYFERVIIISKGSVERAKAKLDKIATFRTLLPQYFEPLNDLEKPLLNDLVTGIPSKMTPDHYRVIITNNKAKKIDGGLMDFYRYLIMIAEYMQCNDYLNGVEVIFDYREANLIELIKALNLVEMQQVLAIVMEGYGMRIKGIHFITTSKAIDTVVYLFKSALNKKVAERIHVHNNVDTLHKHIPKDILPSDYGGQAKSLLELSNDLKAELSSENYLKHYKEMQKACTNENYRRDNKFNEQCVGMPGSFRQLSVD</sequence>
<dbReference type="InterPro" id="IPR036865">
    <property type="entry name" value="CRAL-TRIO_dom_sf"/>
</dbReference>
<dbReference type="CDD" id="cd00170">
    <property type="entry name" value="SEC14"/>
    <property type="match status" value="1"/>
</dbReference>
<protein>
    <submittedName>
        <fullName evidence="2">CRAL-TRIO domain-containing protein</fullName>
    </submittedName>
</protein>
<dbReference type="SUPFAM" id="SSF52087">
    <property type="entry name" value="CRAL/TRIO domain"/>
    <property type="match status" value="1"/>
</dbReference>
<evidence type="ECO:0000313" key="2">
    <source>
        <dbReference type="EMBL" id="ATY51949.1"/>
    </source>
</evidence>
<dbReference type="PRINTS" id="PR00180">
    <property type="entry name" value="CRETINALDHBP"/>
</dbReference>
<dbReference type="InterPro" id="IPR001251">
    <property type="entry name" value="CRAL-TRIO_dom"/>
</dbReference>